<name>A0AAW4PMU3_9EURY</name>
<reference evidence="3 4" key="1">
    <citation type="submission" date="2021-06" db="EMBL/GenBank/DDBJ databases">
        <title>Halomicroarcula sp. a new haloarchaeum isolated from saline soil.</title>
        <authorList>
            <person name="Duran-Viseras A."/>
            <person name="Sanchez-Porro C."/>
            <person name="Ventosa A."/>
        </authorList>
    </citation>
    <scope>NUCLEOTIDE SEQUENCE [LARGE SCALE GENOMIC DNA]</scope>
    <source>
        <strain evidence="3 4">F13</strain>
    </source>
</reference>
<sequence length="129" mass="13542">MAIGEDLLVPTLIVGGIGLFLLGAGLREAYLTVRLWRRRAVPIGDLGEASGTVTVTGRAERIDETRRAPLSGRDCLAYAWRIVGLRTVRGFDGASNSPTTNSPAGRTPCGSDSATTAGASSTRARRRSA</sequence>
<evidence type="ECO:0000313" key="3">
    <source>
        <dbReference type="EMBL" id="MBX0322898.1"/>
    </source>
</evidence>
<dbReference type="AlphaFoldDB" id="A0AAW4PMU3"/>
<feature type="region of interest" description="Disordered" evidence="1">
    <location>
        <begin position="90"/>
        <end position="129"/>
    </location>
</feature>
<evidence type="ECO:0000256" key="1">
    <source>
        <dbReference type="SAM" id="MobiDB-lite"/>
    </source>
</evidence>
<accession>A0AAW4PMU3</accession>
<dbReference type="EMBL" id="RKLR01000002">
    <property type="protein sequence ID" value="MBX0322898.1"/>
    <property type="molecule type" value="Genomic_DNA"/>
</dbReference>
<evidence type="ECO:0000313" key="4">
    <source>
        <dbReference type="Proteomes" id="UP001430377"/>
    </source>
</evidence>
<feature type="compositionally biased region" description="Polar residues" evidence="1">
    <location>
        <begin position="94"/>
        <end position="104"/>
    </location>
</feature>
<organism evidence="3 4">
    <name type="scientific">Haloarcula rubra</name>
    <dbReference type="NCBI Taxonomy" id="2487747"/>
    <lineage>
        <taxon>Archaea</taxon>
        <taxon>Methanobacteriati</taxon>
        <taxon>Methanobacteriota</taxon>
        <taxon>Stenosarchaea group</taxon>
        <taxon>Halobacteria</taxon>
        <taxon>Halobacteriales</taxon>
        <taxon>Haloarculaceae</taxon>
        <taxon>Haloarcula</taxon>
    </lineage>
</organism>
<proteinExistence type="predicted"/>
<dbReference type="RefSeq" id="WP_220617876.1">
    <property type="nucleotide sequence ID" value="NZ_RKLR01000002.1"/>
</dbReference>
<keyword evidence="2" id="KW-1133">Transmembrane helix</keyword>
<gene>
    <name evidence="3" type="ORF">EGH21_07620</name>
</gene>
<keyword evidence="4" id="KW-1185">Reference proteome</keyword>
<comment type="caution">
    <text evidence="3">The sequence shown here is derived from an EMBL/GenBank/DDBJ whole genome shotgun (WGS) entry which is preliminary data.</text>
</comment>
<feature type="transmembrane region" description="Helical" evidence="2">
    <location>
        <begin position="12"/>
        <end position="30"/>
    </location>
</feature>
<evidence type="ECO:0000256" key="2">
    <source>
        <dbReference type="SAM" id="Phobius"/>
    </source>
</evidence>
<keyword evidence="2" id="KW-0812">Transmembrane</keyword>
<keyword evidence="2" id="KW-0472">Membrane</keyword>
<protein>
    <submittedName>
        <fullName evidence="3">Uncharacterized protein</fullName>
    </submittedName>
</protein>
<dbReference type="Proteomes" id="UP001430377">
    <property type="component" value="Unassembled WGS sequence"/>
</dbReference>
<feature type="compositionally biased region" description="Low complexity" evidence="1">
    <location>
        <begin position="113"/>
        <end position="122"/>
    </location>
</feature>